<name>A0A1D2QMJ5_9GAMM</name>
<accession>A0A1D2QMJ5</accession>
<dbReference type="SUPFAM" id="SSF56784">
    <property type="entry name" value="HAD-like"/>
    <property type="match status" value="1"/>
</dbReference>
<comment type="caution">
    <text evidence="4">The sequence shown here is derived from an EMBL/GenBank/DDBJ whole genome shotgun (WGS) entry which is preliminary data.</text>
</comment>
<evidence type="ECO:0000313" key="5">
    <source>
        <dbReference type="Proteomes" id="UP000242502"/>
    </source>
</evidence>
<proteinExistence type="predicted"/>
<evidence type="ECO:0000256" key="3">
    <source>
        <dbReference type="ARBA" id="ARBA00022842"/>
    </source>
</evidence>
<dbReference type="Pfam" id="PF12710">
    <property type="entry name" value="HAD"/>
    <property type="match status" value="1"/>
</dbReference>
<dbReference type="NCBIfam" id="TIGR01490">
    <property type="entry name" value="HAD-SF-IB-hyp1"/>
    <property type="match status" value="1"/>
</dbReference>
<evidence type="ECO:0000313" key="4">
    <source>
        <dbReference type="EMBL" id="ODS22785.1"/>
    </source>
</evidence>
<keyword evidence="1" id="KW-0479">Metal-binding</keyword>
<sequence length="226" mass="26029">MLNQKIISPTRYAFFDVDDTVISMKSMFSFMDLYFEYYPNKVLQQQFNDKMNALIQNDTKWEIANTIYYSYFKNFSISNVNTACQKWFSKYASDKSRFYHKNVLKRLRQHQSEGAVCVFVSGSFRELLQPIANELSVKHILSINLERKDFMYTGNIIPPQTIGVGKARALTEFIEDKQADANQCFAYGDDISDIPMLEIVGNPIAVSGGRRLEAYANSLGWQVINP</sequence>
<dbReference type="NCBIfam" id="TIGR01488">
    <property type="entry name" value="HAD-SF-IB"/>
    <property type="match status" value="1"/>
</dbReference>
<dbReference type="Gene3D" id="3.40.50.1000">
    <property type="entry name" value="HAD superfamily/HAD-like"/>
    <property type="match status" value="1"/>
</dbReference>
<dbReference type="GO" id="GO:0046872">
    <property type="term" value="F:metal ion binding"/>
    <property type="evidence" value="ECO:0007669"/>
    <property type="project" value="UniProtKB-KW"/>
</dbReference>
<gene>
    <name evidence="4" type="ORF">AB835_12190</name>
</gene>
<reference evidence="4 5" key="1">
    <citation type="journal article" date="2016" name="Appl. Environ. Microbiol.">
        <title>Lack of Overt Genome Reduction in the Bryostatin-Producing Bryozoan Symbiont "Candidatus Endobugula sertula".</title>
        <authorList>
            <person name="Miller I.J."/>
            <person name="Vanee N."/>
            <person name="Fong S.S."/>
            <person name="Lim-Fong G.E."/>
            <person name="Kwan J.C."/>
        </authorList>
    </citation>
    <scope>NUCLEOTIDE SEQUENCE [LARGE SCALE GENOMIC DNA]</scope>
    <source>
        <strain evidence="4">AB1-4</strain>
    </source>
</reference>
<evidence type="ECO:0008006" key="6">
    <source>
        <dbReference type="Google" id="ProtNLM"/>
    </source>
</evidence>
<dbReference type="InterPro" id="IPR023214">
    <property type="entry name" value="HAD_sf"/>
</dbReference>
<dbReference type="AlphaFoldDB" id="A0A1D2QMJ5"/>
<evidence type="ECO:0000256" key="1">
    <source>
        <dbReference type="ARBA" id="ARBA00022723"/>
    </source>
</evidence>
<dbReference type="STRING" id="62101.AB835_12190"/>
<dbReference type="Proteomes" id="UP000242502">
    <property type="component" value="Unassembled WGS sequence"/>
</dbReference>
<dbReference type="InterPro" id="IPR006385">
    <property type="entry name" value="HAD_hydro_SerB1"/>
</dbReference>
<dbReference type="PANTHER" id="PTHR43344:SF13">
    <property type="entry name" value="PHOSPHATASE RV3661-RELATED"/>
    <property type="match status" value="1"/>
</dbReference>
<dbReference type="InterPro" id="IPR036412">
    <property type="entry name" value="HAD-like_sf"/>
</dbReference>
<dbReference type="PANTHER" id="PTHR43344">
    <property type="entry name" value="PHOSPHOSERINE PHOSPHATASE"/>
    <property type="match status" value="1"/>
</dbReference>
<evidence type="ECO:0000256" key="2">
    <source>
        <dbReference type="ARBA" id="ARBA00022801"/>
    </source>
</evidence>
<protein>
    <recommendedName>
        <fullName evidence="6">Haloacid dehalogenase</fullName>
    </recommendedName>
</protein>
<organism evidence="4 5">
    <name type="scientific">Candidatus Endobugula sertula</name>
    <name type="common">Bugula neritina bacterial symbiont</name>
    <dbReference type="NCBI Taxonomy" id="62101"/>
    <lineage>
        <taxon>Bacteria</taxon>
        <taxon>Pseudomonadati</taxon>
        <taxon>Pseudomonadota</taxon>
        <taxon>Gammaproteobacteria</taxon>
        <taxon>Cellvibrionales</taxon>
        <taxon>Cellvibrionaceae</taxon>
        <taxon>Candidatus Endobugula</taxon>
    </lineage>
</organism>
<keyword evidence="3" id="KW-0460">Magnesium</keyword>
<dbReference type="EMBL" id="MDLC01000052">
    <property type="protein sequence ID" value="ODS22785.1"/>
    <property type="molecule type" value="Genomic_DNA"/>
</dbReference>
<dbReference type="InterPro" id="IPR050582">
    <property type="entry name" value="HAD-like_SerB"/>
</dbReference>
<dbReference type="Gene3D" id="1.20.1440.100">
    <property type="entry name" value="SG protein - dephosphorylation function"/>
    <property type="match status" value="1"/>
</dbReference>
<keyword evidence="2" id="KW-0378">Hydrolase</keyword>
<dbReference type="GO" id="GO:0016787">
    <property type="term" value="F:hydrolase activity"/>
    <property type="evidence" value="ECO:0007669"/>
    <property type="project" value="UniProtKB-KW"/>
</dbReference>